<feature type="compositionally biased region" description="Basic and acidic residues" evidence="5">
    <location>
        <begin position="241"/>
        <end position="256"/>
    </location>
</feature>
<dbReference type="AlphaFoldDB" id="A0AA47NXE7"/>
<comment type="caution">
    <text evidence="6">The sequence shown here is derived from an EMBL/GenBank/DDBJ whole genome shotgun (WGS) entry which is preliminary data.</text>
</comment>
<feature type="compositionally biased region" description="Polar residues" evidence="5">
    <location>
        <begin position="661"/>
        <end position="681"/>
    </location>
</feature>
<keyword evidence="7" id="KW-1185">Reference proteome</keyword>
<feature type="compositionally biased region" description="Polar residues" evidence="5">
    <location>
        <begin position="17"/>
        <end position="29"/>
    </location>
</feature>
<sequence length="1052" mass="114544">MEPVPADHKDHDRWSGSEGSQESYDVNNTSDEEDYLSDLEPPQNLQYLPDDAPRNRASEPEEPWSPPEPSGESREDEDSSGDDTSDRHPGGSPGPVPDVTPGSSRTPSLASEGPLAGCISPTPLFSSSASSSPSPRRGDMTLTQTVTLEEPLAASSSSGWAPARPPAMVGVGARGAGAKEQWGEAESPEGEEGGCREAPPAAVSSGFRPQGAEQAEQWSAEAQWTDQRRPTSHSRQQTRPSHIESESERHVKETKSKCKRIALLLTNAPNPQNKGALLFKKRRQRVRKFTLVSYGTGGSDVDHEDQVEGDLEFVTVSNSEQEEDYSLHHQEDNWNLDWENGEEMEGLSGTGGKGVMMFAQRRQRLDEIALEEEELRSRSLPAEGVGQPEEPELQNHYHTEETHMQSANLVPPQTYVDTRLQLPSQQQENIPQMTNQIPEPKPLVPNRTAKPFGFINSRSATMPSSVHAPVAKKHELKFKVPVPVNTSPQVWSPTGDIIASRDERISVPAKKTGNLPEPKRRVASKQSSGSGDQQLQNRGDRKSYIEPEEDFFSLGAEACNFMQPRSVKLKVPPPVAPKPTVDPNRQPWLSPPSEPFNPPRSPVSAGSQGQSYAPQQDWAPVGSSAQNQFQPTRNSWSVQPAQSPVSIKAVSPAVSPAYPLSSPSWNKTHNVAKSTASCPPQQMQPPKGAGPFGDRGLVRAAQSQKVDGPPLMGRGAELFAKRQSRMEKFVVDAETVQANQARSASPTASLPNSWRYSSIIRAPPPLSYNPILAPFYPPAATKQPPSTSPKIKAKTRDKPQPPKKHLSSLDVMKHQPYQLDSSLFRYEAVPEARSPSPKPEVNPIPKPRKPRKPRSAPSHSLGMNTSDAACQSKPNAPSRSPAELALGRSYSMTLPSRLRPLPSHRPPPLLSGGPPGIHFQPSLRRPLQRQGSWQEWPHKPPSPWEAACRSPLGSVDEAFSFQSLPASIASSVRAAGHRRSLPEPPAAWTHRVSLEVPCSPGPGHAFFCRSPPAVYAPPTARREGPAFCGPPFKPASRLSGGGRIILGLMGNR</sequence>
<feature type="compositionally biased region" description="Low complexity" evidence="5">
    <location>
        <begin position="120"/>
        <end position="135"/>
    </location>
</feature>
<dbReference type="PANTHER" id="PTHR24217">
    <property type="entry name" value="PUTATIVE-RELATED"/>
    <property type="match status" value="1"/>
</dbReference>
<feature type="compositionally biased region" description="Pro residues" evidence="5">
    <location>
        <begin position="589"/>
        <end position="601"/>
    </location>
</feature>
<feature type="region of interest" description="Disordered" evidence="5">
    <location>
        <begin position="829"/>
        <end position="946"/>
    </location>
</feature>
<feature type="region of interest" description="Disordered" evidence="5">
    <location>
        <begin position="569"/>
        <end position="640"/>
    </location>
</feature>
<dbReference type="GO" id="GO:0005634">
    <property type="term" value="C:nucleus"/>
    <property type="evidence" value="ECO:0007669"/>
    <property type="project" value="TreeGrafter"/>
</dbReference>
<feature type="compositionally biased region" description="Polar residues" evidence="5">
    <location>
        <begin position="604"/>
        <end position="614"/>
    </location>
</feature>
<keyword evidence="3" id="KW-0597">Phosphoprotein</keyword>
<proteinExistence type="inferred from homology"/>
<evidence type="ECO:0000256" key="4">
    <source>
        <dbReference type="ARBA" id="ARBA00038161"/>
    </source>
</evidence>
<protein>
    <submittedName>
        <fullName evidence="6">Synaptopodin-2</fullName>
    </submittedName>
</protein>
<gene>
    <name evidence="6" type="primary">Synpo2_2</name>
    <name evidence="6" type="ORF">N1851_023619</name>
</gene>
<dbReference type="InterPro" id="IPR051976">
    <property type="entry name" value="Synaptopodin_domain"/>
</dbReference>
<keyword evidence="2" id="KW-0963">Cytoplasm</keyword>
<feature type="region of interest" description="Disordered" evidence="5">
    <location>
        <begin position="661"/>
        <end position="688"/>
    </location>
</feature>
<feature type="compositionally biased region" description="Polar residues" evidence="5">
    <location>
        <begin position="623"/>
        <end position="640"/>
    </location>
</feature>
<evidence type="ECO:0000313" key="6">
    <source>
        <dbReference type="EMBL" id="KAK0139507.1"/>
    </source>
</evidence>
<dbReference type="GO" id="GO:0032233">
    <property type="term" value="P:positive regulation of actin filament bundle assembly"/>
    <property type="evidence" value="ECO:0007669"/>
    <property type="project" value="TreeGrafter"/>
</dbReference>
<feature type="compositionally biased region" description="Acidic residues" evidence="5">
    <location>
        <begin position="74"/>
        <end position="83"/>
    </location>
</feature>
<evidence type="ECO:0000256" key="3">
    <source>
        <dbReference type="ARBA" id="ARBA00022553"/>
    </source>
</evidence>
<feature type="compositionally biased region" description="Polar residues" evidence="5">
    <location>
        <begin position="524"/>
        <end position="537"/>
    </location>
</feature>
<evidence type="ECO:0000256" key="5">
    <source>
        <dbReference type="SAM" id="MobiDB-lite"/>
    </source>
</evidence>
<feature type="region of interest" description="Disordered" evidence="5">
    <location>
        <begin position="777"/>
        <end position="813"/>
    </location>
</feature>
<dbReference type="Proteomes" id="UP001174136">
    <property type="component" value="Unassembled WGS sequence"/>
</dbReference>
<feature type="compositionally biased region" description="Pro residues" evidence="5">
    <location>
        <begin position="836"/>
        <end position="845"/>
    </location>
</feature>
<feature type="compositionally biased region" description="Low complexity" evidence="5">
    <location>
        <begin position="167"/>
        <end position="180"/>
    </location>
</feature>
<feature type="region of interest" description="Disordered" evidence="5">
    <location>
        <begin position="502"/>
        <end position="544"/>
    </location>
</feature>
<comment type="subcellular location">
    <subcellularLocation>
        <location evidence="1">Cytoplasm</location>
    </subcellularLocation>
</comment>
<feature type="region of interest" description="Disordered" evidence="5">
    <location>
        <begin position="1"/>
        <end position="256"/>
    </location>
</feature>
<dbReference type="GO" id="GO:0030018">
    <property type="term" value="C:Z disc"/>
    <property type="evidence" value="ECO:0007669"/>
    <property type="project" value="TreeGrafter"/>
</dbReference>
<accession>A0AA47NXE7</accession>
<dbReference type="GO" id="GO:0003779">
    <property type="term" value="F:actin binding"/>
    <property type="evidence" value="ECO:0007669"/>
    <property type="project" value="TreeGrafter"/>
</dbReference>
<feature type="compositionally biased region" description="Basic and acidic residues" evidence="5">
    <location>
        <begin position="1"/>
        <end position="15"/>
    </location>
</feature>
<feature type="compositionally biased region" description="Polar residues" evidence="5">
    <location>
        <begin position="857"/>
        <end position="878"/>
    </location>
</feature>
<dbReference type="PANTHER" id="PTHR24217:SF9">
    <property type="entry name" value="SYNAPTOPODIN-2"/>
    <property type="match status" value="1"/>
</dbReference>
<comment type="similarity">
    <text evidence="4">Belongs to the synaptopodin family.</text>
</comment>
<evidence type="ECO:0000256" key="1">
    <source>
        <dbReference type="ARBA" id="ARBA00004496"/>
    </source>
</evidence>
<organism evidence="6 7">
    <name type="scientific">Merluccius polli</name>
    <name type="common">Benguela hake</name>
    <name type="synonym">Merluccius cadenati</name>
    <dbReference type="NCBI Taxonomy" id="89951"/>
    <lineage>
        <taxon>Eukaryota</taxon>
        <taxon>Metazoa</taxon>
        <taxon>Chordata</taxon>
        <taxon>Craniata</taxon>
        <taxon>Vertebrata</taxon>
        <taxon>Euteleostomi</taxon>
        <taxon>Actinopterygii</taxon>
        <taxon>Neopterygii</taxon>
        <taxon>Teleostei</taxon>
        <taxon>Neoteleostei</taxon>
        <taxon>Acanthomorphata</taxon>
        <taxon>Zeiogadaria</taxon>
        <taxon>Gadariae</taxon>
        <taxon>Gadiformes</taxon>
        <taxon>Gadoidei</taxon>
        <taxon>Merlucciidae</taxon>
        <taxon>Merluccius</taxon>
    </lineage>
</organism>
<dbReference type="EMBL" id="JAOPHQ010004354">
    <property type="protein sequence ID" value="KAK0139507.1"/>
    <property type="molecule type" value="Genomic_DNA"/>
</dbReference>
<feature type="compositionally biased region" description="Low complexity" evidence="5">
    <location>
        <begin position="210"/>
        <end position="223"/>
    </location>
</feature>
<evidence type="ECO:0000256" key="2">
    <source>
        <dbReference type="ARBA" id="ARBA00022490"/>
    </source>
</evidence>
<dbReference type="GO" id="GO:0015629">
    <property type="term" value="C:actin cytoskeleton"/>
    <property type="evidence" value="ECO:0007669"/>
    <property type="project" value="TreeGrafter"/>
</dbReference>
<name>A0AA47NXE7_MERPO</name>
<evidence type="ECO:0000313" key="7">
    <source>
        <dbReference type="Proteomes" id="UP001174136"/>
    </source>
</evidence>
<reference evidence="6" key="1">
    <citation type="journal article" date="2023" name="Front. Mar. Sci.">
        <title>A new Merluccius polli reference genome to investigate the effects of global change in West African waters.</title>
        <authorList>
            <person name="Mateo J.L."/>
            <person name="Blanco-Fernandez C."/>
            <person name="Garcia-Vazquez E."/>
            <person name="Machado-Schiaffino G."/>
        </authorList>
    </citation>
    <scope>NUCLEOTIDE SEQUENCE</scope>
    <source>
        <strain evidence="6">C29</strain>
        <tissue evidence="6">Fin</tissue>
    </source>
</reference>